<gene>
    <name evidence="2" type="ORF">SAMN04488132_11621</name>
</gene>
<evidence type="ECO:0000313" key="3">
    <source>
        <dbReference type="Proteomes" id="UP000190888"/>
    </source>
</evidence>
<dbReference type="Pfam" id="PF07676">
    <property type="entry name" value="PD40"/>
    <property type="match status" value="3"/>
</dbReference>
<keyword evidence="1" id="KW-0732">Signal</keyword>
<dbReference type="STRING" id="413434.SAMN04488132_11621"/>
<accession>A0A1T4RYA8</accession>
<protein>
    <submittedName>
        <fullName evidence="2">WD40-like Beta Propeller Repeat</fullName>
    </submittedName>
</protein>
<dbReference type="InterPro" id="IPR011659">
    <property type="entry name" value="WD40"/>
</dbReference>
<dbReference type="EMBL" id="FUWH01000016">
    <property type="protein sequence ID" value="SKA20708.1"/>
    <property type="molecule type" value="Genomic_DNA"/>
</dbReference>
<feature type="chain" id="PRO_5012639930" evidence="1">
    <location>
        <begin position="38"/>
        <end position="326"/>
    </location>
</feature>
<dbReference type="InterPro" id="IPR011042">
    <property type="entry name" value="6-blade_b-propeller_TolB-like"/>
</dbReference>
<dbReference type="Gene3D" id="2.120.10.30">
    <property type="entry name" value="TolB, C-terminal domain"/>
    <property type="match status" value="1"/>
</dbReference>
<keyword evidence="3" id="KW-1185">Reference proteome</keyword>
<evidence type="ECO:0000256" key="1">
    <source>
        <dbReference type="SAM" id="SignalP"/>
    </source>
</evidence>
<name>A0A1T4RYA8_9BACT</name>
<dbReference type="Proteomes" id="UP000190888">
    <property type="component" value="Unassembled WGS sequence"/>
</dbReference>
<evidence type="ECO:0000313" key="2">
    <source>
        <dbReference type="EMBL" id="SKA20708.1"/>
    </source>
</evidence>
<sequence length="326" mass="35968">MISNAVFGKRRLCIFSKKMKLSIIVIACFLTSSALSAQEAAKPVMFAPGIISAGSHELNASFTKNEKTVFYSRTTTGWGLIAIYTSNKQGNSWSQPQPAPFTGQYRDTDPFVAPDGKRLYFMSDRPLAGEKRTEFDYKLFYVQLENGKITGEPQPFVLPVSAGMKPQYPSVAANGNAYYFSREGRDADIYVSKLLNGQYQLPEKLSFNTPAANDFDPIISADEKFIVFVSSTRTGGLGGNDLWISYNENGTWTEPRNLGPAVNTPGPEGAPGLSADNKTLYFSASRETPATDKPYTPAQLESLFNSYRNGLPNIYMVSLKEWLPKS</sequence>
<feature type="signal peptide" evidence="1">
    <location>
        <begin position="1"/>
        <end position="37"/>
    </location>
</feature>
<dbReference type="SUPFAM" id="SSF82171">
    <property type="entry name" value="DPP6 N-terminal domain-like"/>
    <property type="match status" value="1"/>
</dbReference>
<reference evidence="2 3" key="1">
    <citation type="submission" date="2017-02" db="EMBL/GenBank/DDBJ databases">
        <authorList>
            <person name="Peterson S.W."/>
        </authorList>
    </citation>
    <scope>NUCLEOTIDE SEQUENCE [LARGE SCALE GENOMIC DNA]</scope>
    <source>
        <strain evidence="2 3">DSM 22335</strain>
    </source>
</reference>
<proteinExistence type="predicted"/>
<dbReference type="AlphaFoldDB" id="A0A1T4RYA8"/>
<organism evidence="2 3">
    <name type="scientific">Sediminibacterium ginsengisoli</name>
    <dbReference type="NCBI Taxonomy" id="413434"/>
    <lineage>
        <taxon>Bacteria</taxon>
        <taxon>Pseudomonadati</taxon>
        <taxon>Bacteroidota</taxon>
        <taxon>Chitinophagia</taxon>
        <taxon>Chitinophagales</taxon>
        <taxon>Chitinophagaceae</taxon>
        <taxon>Sediminibacterium</taxon>
    </lineage>
</organism>